<dbReference type="AlphaFoldDB" id="A0A8S4RUL1"/>
<name>A0A8S4RUL1_9NEOP</name>
<dbReference type="EMBL" id="CAKXAJ010025553">
    <property type="protein sequence ID" value="CAH2240834.1"/>
    <property type="molecule type" value="Genomic_DNA"/>
</dbReference>
<proteinExistence type="predicted"/>
<evidence type="ECO:0000313" key="1">
    <source>
        <dbReference type="EMBL" id="CAH2240834.1"/>
    </source>
</evidence>
<gene>
    <name evidence="1" type="primary">jg18874</name>
    <name evidence="1" type="ORF">PAEG_LOCUS17319</name>
</gene>
<reference evidence="1" key="1">
    <citation type="submission" date="2022-03" db="EMBL/GenBank/DDBJ databases">
        <authorList>
            <person name="Lindestad O."/>
        </authorList>
    </citation>
    <scope>NUCLEOTIDE SEQUENCE</scope>
</reference>
<accession>A0A8S4RUL1</accession>
<dbReference type="PROSITE" id="PS51257">
    <property type="entry name" value="PROKAR_LIPOPROTEIN"/>
    <property type="match status" value="1"/>
</dbReference>
<dbReference type="OrthoDB" id="7454239at2759"/>
<comment type="caution">
    <text evidence="1">The sequence shown here is derived from an EMBL/GenBank/DDBJ whole genome shotgun (WGS) entry which is preliminary data.</text>
</comment>
<dbReference type="Proteomes" id="UP000838756">
    <property type="component" value="Unassembled WGS sequence"/>
</dbReference>
<protein>
    <submittedName>
        <fullName evidence="1">Jg18874 protein</fullName>
    </submittedName>
</protein>
<organism evidence="1 2">
    <name type="scientific">Pararge aegeria aegeria</name>
    <dbReference type="NCBI Taxonomy" id="348720"/>
    <lineage>
        <taxon>Eukaryota</taxon>
        <taxon>Metazoa</taxon>
        <taxon>Ecdysozoa</taxon>
        <taxon>Arthropoda</taxon>
        <taxon>Hexapoda</taxon>
        <taxon>Insecta</taxon>
        <taxon>Pterygota</taxon>
        <taxon>Neoptera</taxon>
        <taxon>Endopterygota</taxon>
        <taxon>Lepidoptera</taxon>
        <taxon>Glossata</taxon>
        <taxon>Ditrysia</taxon>
        <taxon>Papilionoidea</taxon>
        <taxon>Nymphalidae</taxon>
        <taxon>Satyrinae</taxon>
        <taxon>Satyrini</taxon>
        <taxon>Parargina</taxon>
        <taxon>Pararge</taxon>
    </lineage>
</organism>
<evidence type="ECO:0000313" key="2">
    <source>
        <dbReference type="Proteomes" id="UP000838756"/>
    </source>
</evidence>
<keyword evidence="2" id="KW-1185">Reference proteome</keyword>
<sequence length="136" mass="14746">MDEKCSYRGTVPLVSMLVGAAMLAISGCGGCTLGPGHVVVPPQNRGLALHSAASRNVDASAEYSGIRSQLVPQICNFRDLDSMQKFAIASQNFYVGYFASPTHCHHTQMLLYVIQKKRNYLDVVDHEAAKNCTGNL</sequence>